<dbReference type="InterPro" id="IPR017938">
    <property type="entry name" value="Riboflavin_synthase-like_b-brl"/>
</dbReference>
<sequence>MSSNDRPFIHVLFGTQTGNAEVIAMDAADALAADGFETKLMSMDEFDASDLEEMHHVVVVSSTYDDGNMPDNAQDLWDGLEADAPDLTSMRFAVLALGDSSYDHFCEAGRLFDVKFGELGAQRLLDRVDCDLDYESPSKQWVEVVKTTFASLGDADAPVETVAVEISPSSTVPARWTRQDPYLATVENRTVLSGDGSLKSVLHLEVDLGDSGIEYLPGDSLGLIPANPTPLVDGVLEALAVDPDTTFPGGEETWREELTHRRELRLPGNDLIEWAAAESGDVELVHLRDNGDREALESWLWGRDVLDLITMVPADKRSSADVAGLLGSLQHRSYSISSGPTESPKKADLLVSNVAYHRDGRDRVGAGSSTIGVDGAQQVSVFLAPNPSFRLPADDAPAIMVGPGVGVAPFRSFLLERRARGAKGKNWLFFGDQRESCDFLYRDELTEWQEQGLLANLSTAFSRDQEHKIYVQDRLREQGAEVFTWLQDGAHFYICGDGVSMSHAVEAALIEVIVKHGGLAEYAAWDYLADLKRQRRYSQDVY</sequence>
<dbReference type="InterPro" id="IPR017927">
    <property type="entry name" value="FAD-bd_FR_type"/>
</dbReference>
<dbReference type="Pfam" id="PF00175">
    <property type="entry name" value="NAD_binding_1"/>
    <property type="match status" value="1"/>
</dbReference>
<dbReference type="SUPFAM" id="SSF63380">
    <property type="entry name" value="Riboflavin synthase domain-like"/>
    <property type="match status" value="1"/>
</dbReference>
<dbReference type="Pfam" id="PF00258">
    <property type="entry name" value="Flavodoxin_1"/>
    <property type="match status" value="1"/>
</dbReference>
<feature type="domain" description="Flavodoxin-like" evidence="11">
    <location>
        <begin position="9"/>
        <end position="146"/>
    </location>
</feature>
<feature type="domain" description="FAD-binding FR-type" evidence="12">
    <location>
        <begin position="179"/>
        <end position="392"/>
    </location>
</feature>
<evidence type="ECO:0000256" key="9">
    <source>
        <dbReference type="ARBA" id="ARBA00023192"/>
    </source>
</evidence>
<evidence type="ECO:0000259" key="11">
    <source>
        <dbReference type="PROSITE" id="PS50902"/>
    </source>
</evidence>
<comment type="caution">
    <text evidence="13">The sequence shown here is derived from an EMBL/GenBank/DDBJ whole genome shotgun (WGS) entry which is preliminary data.</text>
</comment>
<evidence type="ECO:0000259" key="12">
    <source>
        <dbReference type="PROSITE" id="PS51384"/>
    </source>
</evidence>
<dbReference type="Proteomes" id="UP000551501">
    <property type="component" value="Unassembled WGS sequence"/>
</dbReference>
<keyword evidence="9" id="KW-0198">Cysteine biosynthesis</keyword>
<dbReference type="InterPro" id="IPR001094">
    <property type="entry name" value="Flavdoxin-like"/>
</dbReference>
<evidence type="ECO:0000256" key="1">
    <source>
        <dbReference type="ARBA" id="ARBA00001917"/>
    </source>
</evidence>
<dbReference type="Gene3D" id="1.20.990.10">
    <property type="entry name" value="NADPH-cytochrome p450 Reductase, Chain A, domain 3"/>
    <property type="match status" value="1"/>
</dbReference>
<dbReference type="EMBL" id="JACIFP010000001">
    <property type="protein sequence ID" value="MBB4134235.1"/>
    <property type="molecule type" value="Genomic_DNA"/>
</dbReference>
<evidence type="ECO:0000256" key="6">
    <source>
        <dbReference type="ARBA" id="ARBA00022827"/>
    </source>
</evidence>
<keyword evidence="7" id="KW-0521">NADP</keyword>
<evidence type="ECO:0000313" key="14">
    <source>
        <dbReference type="Proteomes" id="UP000551501"/>
    </source>
</evidence>
<proteinExistence type="predicted"/>
<dbReference type="Gene3D" id="2.40.30.10">
    <property type="entry name" value="Translation factors"/>
    <property type="match status" value="1"/>
</dbReference>
<dbReference type="PANTHER" id="PTHR19384">
    <property type="entry name" value="NITRIC OXIDE SYNTHASE-RELATED"/>
    <property type="match status" value="1"/>
</dbReference>
<accession>A0A840EN59</accession>
<dbReference type="PROSITE" id="PS51384">
    <property type="entry name" value="FAD_FR"/>
    <property type="match status" value="1"/>
</dbReference>
<dbReference type="Gene3D" id="3.40.50.80">
    <property type="entry name" value="Nucleotide-binding domain of ferredoxin-NADP reductase (FNR) module"/>
    <property type="match status" value="1"/>
</dbReference>
<evidence type="ECO:0000256" key="7">
    <source>
        <dbReference type="ARBA" id="ARBA00022857"/>
    </source>
</evidence>
<dbReference type="GO" id="GO:0010181">
    <property type="term" value="F:FMN binding"/>
    <property type="evidence" value="ECO:0007669"/>
    <property type="project" value="InterPro"/>
</dbReference>
<name>A0A840EN59_9ACTN</name>
<dbReference type="SUPFAM" id="SSF52343">
    <property type="entry name" value="Ferredoxin reductase-like, C-terminal NADP-linked domain"/>
    <property type="match status" value="1"/>
</dbReference>
<dbReference type="GO" id="GO:0050660">
    <property type="term" value="F:flavin adenine dinucleotide binding"/>
    <property type="evidence" value="ECO:0007669"/>
    <property type="project" value="TreeGrafter"/>
</dbReference>
<dbReference type="GO" id="GO:0005829">
    <property type="term" value="C:cytosol"/>
    <property type="evidence" value="ECO:0007669"/>
    <property type="project" value="TreeGrafter"/>
</dbReference>
<dbReference type="PRINTS" id="PR00369">
    <property type="entry name" value="FLAVODOXIN"/>
</dbReference>
<keyword evidence="4" id="KW-0285">Flavoprotein</keyword>
<dbReference type="InterPro" id="IPR001433">
    <property type="entry name" value="OxRdtase_FAD/NAD-bd"/>
</dbReference>
<reference evidence="13 14" key="1">
    <citation type="submission" date="2020-08" db="EMBL/GenBank/DDBJ databases">
        <title>Sequencing the genomes of 1000 actinobacteria strains.</title>
        <authorList>
            <person name="Klenk H.-P."/>
        </authorList>
    </citation>
    <scope>NUCLEOTIDE SEQUENCE [LARGE SCALE GENOMIC DNA]</scope>
    <source>
        <strain evidence="13 14">DSM 45298</strain>
    </source>
</reference>
<organism evidence="13 14">
    <name type="scientific">Gordonia humi</name>
    <dbReference type="NCBI Taxonomy" id="686429"/>
    <lineage>
        <taxon>Bacteria</taxon>
        <taxon>Bacillati</taxon>
        <taxon>Actinomycetota</taxon>
        <taxon>Actinomycetes</taxon>
        <taxon>Mycobacteriales</taxon>
        <taxon>Gordoniaceae</taxon>
        <taxon>Gordonia</taxon>
    </lineage>
</organism>
<evidence type="ECO:0000256" key="10">
    <source>
        <dbReference type="ARBA" id="ARBA00052219"/>
    </source>
</evidence>
<dbReference type="InterPro" id="IPR039261">
    <property type="entry name" value="FNR_nucleotide-bd"/>
</dbReference>
<dbReference type="EC" id="1.8.1.2" evidence="3"/>
<dbReference type="Gene3D" id="3.40.50.360">
    <property type="match status" value="1"/>
</dbReference>
<dbReference type="InterPro" id="IPR023173">
    <property type="entry name" value="NADPH_Cyt_P450_Rdtase_alpha"/>
</dbReference>
<dbReference type="RefSeq" id="WP_183369435.1">
    <property type="nucleotide sequence ID" value="NZ_BAABHL010000129.1"/>
</dbReference>
<dbReference type="FunFam" id="3.40.50.80:FF:000001">
    <property type="entry name" value="NADPH--cytochrome P450 reductase 1"/>
    <property type="match status" value="1"/>
</dbReference>
<keyword evidence="9" id="KW-0028">Amino-acid biosynthesis</keyword>
<evidence type="ECO:0000256" key="5">
    <source>
        <dbReference type="ARBA" id="ARBA00022643"/>
    </source>
</evidence>
<dbReference type="PROSITE" id="PS50902">
    <property type="entry name" value="FLAVODOXIN_LIKE"/>
    <property type="match status" value="1"/>
</dbReference>
<comment type="cofactor">
    <cofactor evidence="2">
        <name>FAD</name>
        <dbReference type="ChEBI" id="CHEBI:57692"/>
    </cofactor>
</comment>
<dbReference type="SUPFAM" id="SSF52218">
    <property type="entry name" value="Flavoproteins"/>
    <property type="match status" value="1"/>
</dbReference>
<protein>
    <recommendedName>
        <fullName evidence="3">assimilatory sulfite reductase (NADPH)</fullName>
        <ecNumber evidence="3">1.8.1.2</ecNumber>
    </recommendedName>
</protein>
<dbReference type="InterPro" id="IPR001709">
    <property type="entry name" value="Flavoprot_Pyr_Nucl_cyt_Rdtase"/>
</dbReference>
<evidence type="ECO:0000256" key="4">
    <source>
        <dbReference type="ARBA" id="ARBA00022630"/>
    </source>
</evidence>
<dbReference type="PRINTS" id="PR00371">
    <property type="entry name" value="FPNCR"/>
</dbReference>
<keyword evidence="14" id="KW-1185">Reference proteome</keyword>
<dbReference type="GO" id="GO:0019344">
    <property type="term" value="P:cysteine biosynthetic process"/>
    <property type="evidence" value="ECO:0007669"/>
    <property type="project" value="UniProtKB-KW"/>
</dbReference>
<evidence type="ECO:0000256" key="3">
    <source>
        <dbReference type="ARBA" id="ARBA00012604"/>
    </source>
</evidence>
<keyword evidence="5" id="KW-0288">FMN</keyword>
<evidence type="ECO:0000313" key="13">
    <source>
        <dbReference type="EMBL" id="MBB4134235.1"/>
    </source>
</evidence>
<dbReference type="InterPro" id="IPR008254">
    <property type="entry name" value="Flavodoxin/NO_synth"/>
</dbReference>
<comment type="cofactor">
    <cofactor evidence="1">
        <name>FMN</name>
        <dbReference type="ChEBI" id="CHEBI:58210"/>
    </cofactor>
</comment>
<keyword evidence="8 13" id="KW-0560">Oxidoreductase</keyword>
<gene>
    <name evidence="13" type="ORF">BKA16_000787</name>
</gene>
<dbReference type="AlphaFoldDB" id="A0A840EN59"/>
<dbReference type="GO" id="GO:0004783">
    <property type="term" value="F:sulfite reductase (NADPH) activity"/>
    <property type="evidence" value="ECO:0007669"/>
    <property type="project" value="UniProtKB-EC"/>
</dbReference>
<dbReference type="PANTHER" id="PTHR19384:SF128">
    <property type="entry name" value="NADPH OXIDOREDUCTASE A"/>
    <property type="match status" value="1"/>
</dbReference>
<comment type="catalytic activity">
    <reaction evidence="10">
        <text>hydrogen sulfide + 3 NADP(+) + 3 H2O = sulfite + 3 NADPH + 4 H(+)</text>
        <dbReference type="Rhea" id="RHEA:13801"/>
        <dbReference type="ChEBI" id="CHEBI:15377"/>
        <dbReference type="ChEBI" id="CHEBI:15378"/>
        <dbReference type="ChEBI" id="CHEBI:17359"/>
        <dbReference type="ChEBI" id="CHEBI:29919"/>
        <dbReference type="ChEBI" id="CHEBI:57783"/>
        <dbReference type="ChEBI" id="CHEBI:58349"/>
        <dbReference type="EC" id="1.8.1.2"/>
    </reaction>
</comment>
<keyword evidence="6" id="KW-0274">FAD</keyword>
<evidence type="ECO:0000256" key="2">
    <source>
        <dbReference type="ARBA" id="ARBA00001974"/>
    </source>
</evidence>
<dbReference type="InterPro" id="IPR029039">
    <property type="entry name" value="Flavoprotein-like_sf"/>
</dbReference>
<dbReference type="InterPro" id="IPR003097">
    <property type="entry name" value="CysJ-like_FAD-binding"/>
</dbReference>
<evidence type="ECO:0000256" key="8">
    <source>
        <dbReference type="ARBA" id="ARBA00023002"/>
    </source>
</evidence>
<dbReference type="Pfam" id="PF00667">
    <property type="entry name" value="FAD_binding_1"/>
    <property type="match status" value="1"/>
</dbReference>